<feature type="compositionally biased region" description="Gly residues" evidence="1">
    <location>
        <begin position="254"/>
        <end position="265"/>
    </location>
</feature>
<dbReference type="RefSeq" id="WP_012236647.1">
    <property type="nucleotide sequence ID" value="NC_010162.1"/>
</dbReference>
<protein>
    <recommendedName>
        <fullName evidence="5">Secreted protein</fullName>
    </recommendedName>
</protein>
<evidence type="ECO:0000256" key="1">
    <source>
        <dbReference type="SAM" id="MobiDB-lite"/>
    </source>
</evidence>
<feature type="chain" id="PRO_5002737510" description="Secreted protein" evidence="2">
    <location>
        <begin position="18"/>
        <end position="460"/>
    </location>
</feature>
<proteinExistence type="predicted"/>
<dbReference type="Pfam" id="PF07586">
    <property type="entry name" value="HXXSHH"/>
    <property type="match status" value="1"/>
</dbReference>
<accession>A9EQS6</accession>
<dbReference type="BioCyc" id="SCEL448385:SCE_RS20625-MONOMER"/>
<dbReference type="eggNOG" id="COG2960">
    <property type="taxonomic scope" value="Bacteria"/>
</dbReference>
<sequence>MKPRMISRRRMLQGALAATATIPLLNSELARGQEATAPKRFVVFYTPNGTMESKWMPTGTETNFTLSPLLQPLSPFKSKIIPLRGVNMNVVVNSNIGSEHARGIGGLLTGRALLKGNFKSFMSTNAGWSSGISLDQHIANKLQPSTLFRTLELGVQVRDAEVRGRLSYAGPDQPIPPREDPYDTFQQLFGASVPGQGQDQGGSTALDRLRAQRRTVFDILREDIADVRPRIGKEDRLKLDSHLQSIRDIEARLAGGGSSTGGGGNPTTSCQAPALGDRIDLSKDDNMPAIGKLQMDMMAAALACDLTRIATIQWSYAESEHLYPFLGLTQNHHAISHEWNAAGDEKYMKIHTWFAEQLAYLLGKLDSYAEGDRTLLDNTVVLWVTEIGESRQHALTNIPFLLAGSAGGVFRTGRFVDYLANGGSARQHNDLLVTIANAMGTDDKTFGDPQYSTGPLPSLT</sequence>
<feature type="region of interest" description="Disordered" evidence="1">
    <location>
        <begin position="254"/>
        <end position="277"/>
    </location>
</feature>
<evidence type="ECO:0000256" key="2">
    <source>
        <dbReference type="SAM" id="SignalP"/>
    </source>
</evidence>
<reference evidence="3 4" key="1">
    <citation type="journal article" date="2007" name="Nat. Biotechnol.">
        <title>Complete genome sequence of the myxobacterium Sorangium cellulosum.</title>
        <authorList>
            <person name="Schneiker S."/>
            <person name="Perlova O."/>
            <person name="Kaiser O."/>
            <person name="Gerth K."/>
            <person name="Alici A."/>
            <person name="Altmeyer M.O."/>
            <person name="Bartels D."/>
            <person name="Bekel T."/>
            <person name="Beyer S."/>
            <person name="Bode E."/>
            <person name="Bode H.B."/>
            <person name="Bolten C.J."/>
            <person name="Choudhuri J.V."/>
            <person name="Doss S."/>
            <person name="Elnakady Y.A."/>
            <person name="Frank B."/>
            <person name="Gaigalat L."/>
            <person name="Goesmann A."/>
            <person name="Groeger C."/>
            <person name="Gross F."/>
            <person name="Jelsbak L."/>
            <person name="Jelsbak L."/>
            <person name="Kalinowski J."/>
            <person name="Kegler C."/>
            <person name="Knauber T."/>
            <person name="Konietzny S."/>
            <person name="Kopp M."/>
            <person name="Krause L."/>
            <person name="Krug D."/>
            <person name="Linke B."/>
            <person name="Mahmud T."/>
            <person name="Martinez-Arias R."/>
            <person name="McHardy A.C."/>
            <person name="Merai M."/>
            <person name="Meyer F."/>
            <person name="Mormann S."/>
            <person name="Munoz-Dorado J."/>
            <person name="Perez J."/>
            <person name="Pradella S."/>
            <person name="Rachid S."/>
            <person name="Raddatz G."/>
            <person name="Rosenau F."/>
            <person name="Rueckert C."/>
            <person name="Sasse F."/>
            <person name="Scharfe M."/>
            <person name="Schuster S.C."/>
            <person name="Suen G."/>
            <person name="Treuner-Lange A."/>
            <person name="Velicer G.J."/>
            <person name="Vorholter F.-J."/>
            <person name="Weissman K.J."/>
            <person name="Welch R.D."/>
            <person name="Wenzel S.C."/>
            <person name="Whitworth D.E."/>
            <person name="Wilhelm S."/>
            <person name="Wittmann C."/>
            <person name="Bloecker H."/>
            <person name="Puehler A."/>
            <person name="Mueller R."/>
        </authorList>
    </citation>
    <scope>NUCLEOTIDE SEQUENCE [LARGE SCALE GENOMIC DNA]</scope>
    <source>
        <strain evidence="4">So ce56</strain>
    </source>
</reference>
<dbReference type="InterPro" id="IPR011447">
    <property type="entry name" value="DUF1552"/>
</dbReference>
<name>A9EQS6_SORC5</name>
<dbReference type="HOGENOM" id="CLU_044709_1_0_7"/>
<organism evidence="3 4">
    <name type="scientific">Sorangium cellulosum (strain So ce56)</name>
    <name type="common">Polyangium cellulosum (strain So ce56)</name>
    <dbReference type="NCBI Taxonomy" id="448385"/>
    <lineage>
        <taxon>Bacteria</taxon>
        <taxon>Pseudomonadati</taxon>
        <taxon>Myxococcota</taxon>
        <taxon>Polyangia</taxon>
        <taxon>Polyangiales</taxon>
        <taxon>Polyangiaceae</taxon>
        <taxon>Sorangium</taxon>
    </lineage>
</organism>
<dbReference type="STRING" id="448385.sce4016"/>
<dbReference type="AlphaFoldDB" id="A9EQS6"/>
<dbReference type="EMBL" id="AM746676">
    <property type="protein sequence ID" value="CAN94177.1"/>
    <property type="molecule type" value="Genomic_DNA"/>
</dbReference>
<evidence type="ECO:0000313" key="3">
    <source>
        <dbReference type="EMBL" id="CAN94177.1"/>
    </source>
</evidence>
<dbReference type="InterPro" id="IPR006311">
    <property type="entry name" value="TAT_signal"/>
</dbReference>
<keyword evidence="2" id="KW-0732">Signal</keyword>
<gene>
    <name evidence="3" type="ordered locus">sce4016</name>
</gene>
<evidence type="ECO:0000313" key="4">
    <source>
        <dbReference type="Proteomes" id="UP000002139"/>
    </source>
</evidence>
<dbReference type="Proteomes" id="UP000002139">
    <property type="component" value="Chromosome"/>
</dbReference>
<feature type="signal peptide" evidence="2">
    <location>
        <begin position="1"/>
        <end position="17"/>
    </location>
</feature>
<evidence type="ECO:0008006" key="5">
    <source>
        <dbReference type="Google" id="ProtNLM"/>
    </source>
</evidence>
<dbReference type="KEGG" id="scl:sce4016"/>
<keyword evidence="4" id="KW-1185">Reference proteome</keyword>
<dbReference type="PROSITE" id="PS51318">
    <property type="entry name" value="TAT"/>
    <property type="match status" value="1"/>
</dbReference>